<gene>
    <name evidence="3" type="ORF">MEDL_41503</name>
</gene>
<keyword evidence="2" id="KW-0472">Membrane</keyword>
<evidence type="ECO:0000313" key="4">
    <source>
        <dbReference type="Proteomes" id="UP000683360"/>
    </source>
</evidence>
<dbReference type="Proteomes" id="UP000683360">
    <property type="component" value="Unassembled WGS sequence"/>
</dbReference>
<accession>A0A8S3TDH3</accession>
<evidence type="ECO:0000256" key="2">
    <source>
        <dbReference type="SAM" id="Phobius"/>
    </source>
</evidence>
<feature type="transmembrane region" description="Helical" evidence="2">
    <location>
        <begin position="115"/>
        <end position="135"/>
    </location>
</feature>
<evidence type="ECO:0000256" key="1">
    <source>
        <dbReference type="SAM" id="MobiDB-lite"/>
    </source>
</evidence>
<feature type="region of interest" description="Disordered" evidence="1">
    <location>
        <begin position="1"/>
        <end position="112"/>
    </location>
</feature>
<sequence length="249" mass="28184">MKPVKYSKVIPIEESAVNDTDRRHHDSSKGHLNTNHTSNPDNRNQTSEHGTGNQNHTLIDLKSNQTNSPDHESGILNHTPEQTSGYRNHTSDHQSDNRHQTHHGTRNQPHTTGGAIAGGVLGILIAFLLIGVFIIRRCRNKNADESKANEMNKTRSNPMYDPSEIQVDQEINNQRTYSENLPQNTALYFSIATKYDHLQSKEDKGTSIPMGGIQTTHIKGIRLPTIIYKAKMAWKISKLKRWKQMCIHI</sequence>
<protein>
    <submittedName>
        <fullName evidence="3">Uncharacterized protein</fullName>
    </submittedName>
</protein>
<name>A0A8S3TDH3_MYTED</name>
<keyword evidence="2" id="KW-1133">Transmembrane helix</keyword>
<feature type="compositionally biased region" description="Polar residues" evidence="1">
    <location>
        <begin position="30"/>
        <end position="68"/>
    </location>
</feature>
<evidence type="ECO:0000313" key="3">
    <source>
        <dbReference type="EMBL" id="CAG2228544.1"/>
    </source>
</evidence>
<keyword evidence="2" id="KW-0812">Transmembrane</keyword>
<reference evidence="3" key="1">
    <citation type="submission" date="2021-03" db="EMBL/GenBank/DDBJ databases">
        <authorList>
            <person name="Bekaert M."/>
        </authorList>
    </citation>
    <scope>NUCLEOTIDE SEQUENCE</scope>
</reference>
<feature type="compositionally biased region" description="Basic and acidic residues" evidence="1">
    <location>
        <begin position="89"/>
        <end position="99"/>
    </location>
</feature>
<keyword evidence="4" id="KW-1185">Reference proteome</keyword>
<feature type="compositionally biased region" description="Basic and acidic residues" evidence="1">
    <location>
        <begin position="19"/>
        <end position="29"/>
    </location>
</feature>
<organism evidence="3 4">
    <name type="scientific">Mytilus edulis</name>
    <name type="common">Blue mussel</name>
    <dbReference type="NCBI Taxonomy" id="6550"/>
    <lineage>
        <taxon>Eukaryota</taxon>
        <taxon>Metazoa</taxon>
        <taxon>Spiralia</taxon>
        <taxon>Lophotrochozoa</taxon>
        <taxon>Mollusca</taxon>
        <taxon>Bivalvia</taxon>
        <taxon>Autobranchia</taxon>
        <taxon>Pteriomorphia</taxon>
        <taxon>Mytilida</taxon>
        <taxon>Mytiloidea</taxon>
        <taxon>Mytilidae</taxon>
        <taxon>Mytilinae</taxon>
        <taxon>Mytilus</taxon>
    </lineage>
</organism>
<dbReference type="EMBL" id="CAJPWZ010001998">
    <property type="protein sequence ID" value="CAG2228544.1"/>
    <property type="molecule type" value="Genomic_DNA"/>
</dbReference>
<comment type="caution">
    <text evidence="3">The sequence shown here is derived from an EMBL/GenBank/DDBJ whole genome shotgun (WGS) entry which is preliminary data.</text>
</comment>
<proteinExistence type="predicted"/>
<dbReference type="CDD" id="cd12087">
    <property type="entry name" value="TM_EGFR-like"/>
    <property type="match status" value="1"/>
</dbReference>
<dbReference type="OrthoDB" id="10519708at2759"/>
<feature type="compositionally biased region" description="Polar residues" evidence="1">
    <location>
        <begin position="79"/>
        <end position="88"/>
    </location>
</feature>
<dbReference type="AlphaFoldDB" id="A0A8S3TDH3"/>